<sequence length="350" mass="39749">MKQHFLLILITILTIACKEESKQKETPQELAPAKLRALILDGQNNHYVWPKTSMMMKDYLEETQLFEVDIHRMDSVWLGIKYKESRPEPYTSFIEKYPLDSTKYGISHQPIKTSSFSMDFDKYDVIISNFGNEAALWPLATRKNFQDYVSNGGGLVIVHAANNAWGDWEEYNKMIALGAWGGRDENSGPYVYYDQDDTLVKDTTAQGVAGSHGPEYEFLITTREPEHPIMKGLPKTWMHTQDELYERMRGPFENATILATAFADVERNAPPWDPNTVGLGANVPMLMAIDYGKGRVFHTTLGHFDYSMECVGFITTLQRGSEWAATGNVTQELPSDFPSETDTSSRKWKG</sequence>
<feature type="domain" description="ThuA-like" evidence="2">
    <location>
        <begin position="119"/>
        <end position="324"/>
    </location>
</feature>
<keyword evidence="4" id="KW-1185">Reference proteome</keyword>
<dbReference type="Pfam" id="PF06283">
    <property type="entry name" value="ThuA"/>
    <property type="match status" value="1"/>
</dbReference>
<dbReference type="InterPro" id="IPR029010">
    <property type="entry name" value="ThuA-like"/>
</dbReference>
<dbReference type="AlphaFoldDB" id="A0A5R8M5Z2"/>
<reference evidence="3 4" key="1">
    <citation type="journal article" date="2017" name="Int. J. Syst. Evol. Microbiol.">
        <title>Maripseudobacter aurantiacus gen. nov., sp. nov., a novel member of the family Flavobacteriaceae isolated from a sedimentation basin.</title>
        <authorList>
            <person name="Chen C."/>
            <person name="Su Y."/>
            <person name="Tao T."/>
            <person name="Fu G."/>
            <person name="Zhang C."/>
            <person name="Sun C."/>
            <person name="Zhang X."/>
            <person name="Wu M."/>
        </authorList>
    </citation>
    <scope>NUCLEOTIDE SEQUENCE [LARGE SCALE GENOMIC DNA]</scope>
    <source>
        <strain evidence="4">CDA4</strain>
    </source>
</reference>
<accession>A0A5R8M5Z2</accession>
<feature type="compositionally biased region" description="Polar residues" evidence="1">
    <location>
        <begin position="331"/>
        <end position="342"/>
    </location>
</feature>
<dbReference type="PANTHER" id="PTHR40469:SF2">
    <property type="entry name" value="GALACTOSE-BINDING DOMAIN-LIKE SUPERFAMILY PROTEIN"/>
    <property type="match status" value="1"/>
</dbReference>
<dbReference type="RefSeq" id="WP_138258197.1">
    <property type="nucleotide sequence ID" value="NZ_VBUK01000004.1"/>
</dbReference>
<feature type="region of interest" description="Disordered" evidence="1">
    <location>
        <begin position="331"/>
        <end position="350"/>
    </location>
</feature>
<dbReference type="SUPFAM" id="SSF52317">
    <property type="entry name" value="Class I glutamine amidotransferase-like"/>
    <property type="match status" value="1"/>
</dbReference>
<dbReference type="PANTHER" id="PTHR40469">
    <property type="entry name" value="SECRETED GLYCOSYL HYDROLASE"/>
    <property type="match status" value="1"/>
</dbReference>
<organism evidence="3 4">
    <name type="scientific">Maribacter aurantiacus</name>
    <dbReference type="NCBI Taxonomy" id="1882343"/>
    <lineage>
        <taxon>Bacteria</taxon>
        <taxon>Pseudomonadati</taxon>
        <taxon>Bacteroidota</taxon>
        <taxon>Flavobacteriia</taxon>
        <taxon>Flavobacteriales</taxon>
        <taxon>Flavobacteriaceae</taxon>
        <taxon>Maribacter</taxon>
    </lineage>
</organism>
<name>A0A5R8M5Z2_9FLAO</name>
<dbReference type="PROSITE" id="PS51257">
    <property type="entry name" value="PROKAR_LIPOPROTEIN"/>
    <property type="match status" value="1"/>
</dbReference>
<dbReference type="InterPro" id="IPR029062">
    <property type="entry name" value="Class_I_gatase-like"/>
</dbReference>
<evidence type="ECO:0000313" key="3">
    <source>
        <dbReference type="EMBL" id="TLF44988.1"/>
    </source>
</evidence>
<protein>
    <submittedName>
        <fullName evidence="3">ThuA domain-containing protein</fullName>
    </submittedName>
</protein>
<evidence type="ECO:0000259" key="2">
    <source>
        <dbReference type="Pfam" id="PF06283"/>
    </source>
</evidence>
<dbReference type="Proteomes" id="UP000308382">
    <property type="component" value="Unassembled WGS sequence"/>
</dbReference>
<evidence type="ECO:0000256" key="1">
    <source>
        <dbReference type="SAM" id="MobiDB-lite"/>
    </source>
</evidence>
<gene>
    <name evidence="3" type="ORF">FEK29_09560</name>
</gene>
<dbReference type="EMBL" id="VBUK01000004">
    <property type="protein sequence ID" value="TLF44988.1"/>
    <property type="molecule type" value="Genomic_DNA"/>
</dbReference>
<dbReference type="Gene3D" id="3.40.50.880">
    <property type="match status" value="1"/>
</dbReference>
<comment type="caution">
    <text evidence="3">The sequence shown here is derived from an EMBL/GenBank/DDBJ whole genome shotgun (WGS) entry which is preliminary data.</text>
</comment>
<dbReference type="OrthoDB" id="9785923at2"/>
<evidence type="ECO:0000313" key="4">
    <source>
        <dbReference type="Proteomes" id="UP000308382"/>
    </source>
</evidence>
<proteinExistence type="predicted"/>